<feature type="domain" description="Peptidase M56" evidence="3">
    <location>
        <begin position="155"/>
        <end position="254"/>
    </location>
</feature>
<dbReference type="Pfam" id="PF05569">
    <property type="entry name" value="Peptidase_M56"/>
    <property type="match status" value="1"/>
</dbReference>
<feature type="transmembrane region" description="Helical" evidence="1">
    <location>
        <begin position="30"/>
        <end position="49"/>
    </location>
</feature>
<dbReference type="RefSeq" id="WP_183477831.1">
    <property type="nucleotide sequence ID" value="NZ_JACIFO010000007.1"/>
</dbReference>
<feature type="domain" description="TonB C-terminal" evidence="2">
    <location>
        <begin position="362"/>
        <end position="421"/>
    </location>
</feature>
<proteinExistence type="predicted"/>
<dbReference type="InterPro" id="IPR008756">
    <property type="entry name" value="Peptidase_M56"/>
</dbReference>
<comment type="caution">
    <text evidence="4">The sequence shown here is derived from an EMBL/GenBank/DDBJ whole genome shotgun (WGS) entry which is preliminary data.</text>
</comment>
<evidence type="ECO:0000259" key="3">
    <source>
        <dbReference type="Pfam" id="PF05569"/>
    </source>
</evidence>
<organism evidence="4 5">
    <name type="scientific">Mesonia hippocampi</name>
    <dbReference type="NCBI Taxonomy" id="1628250"/>
    <lineage>
        <taxon>Bacteria</taxon>
        <taxon>Pseudomonadati</taxon>
        <taxon>Bacteroidota</taxon>
        <taxon>Flavobacteriia</taxon>
        <taxon>Flavobacteriales</taxon>
        <taxon>Flavobacteriaceae</taxon>
        <taxon>Mesonia</taxon>
    </lineage>
</organism>
<feature type="transmembrane region" description="Helical" evidence="1">
    <location>
        <begin position="6"/>
        <end position="23"/>
    </location>
</feature>
<dbReference type="Pfam" id="PF03544">
    <property type="entry name" value="TonB_C"/>
    <property type="match status" value="1"/>
</dbReference>
<sequence>MLSYLVTVNLFLILFWVFYKFSLSRETSFAINRFLLCSVPVVLLVAPLLEFNFLKTPVPKAVEQLWLLEPVFVNNSIKQQESTTGVGIVAYLTWFYALGVLMGVLRLGILGFRVVRIQQKARKKQHQGIDYYCVEDSKQAFTFLGKIMIGEGISKAMLPIILQHERVHVKQRHSLDLCFYEILKLLCWFNPVVYKLQKELGLVHEYLVDSEVTKHIPKKKYYTELLNASFSTSQVSFINSLVNYSFIKKRIIMLQKSTPTRRTKLKYLGILPFFLLLFTYVSCVKENKTETPEATSPTTTTKNTVTTQEFGFAEVDQAPIFPGCEEATDAKQCMSEKVKAFVNENFDVNRVKEQAEKGTQRAYVRFKIDKNGNITNIEARASHKRIAEEAKRVVGMLPAMKPAMHQGQTIGVLYSLPITFKNE</sequence>
<dbReference type="AlphaFoldDB" id="A0A840EVF0"/>
<keyword evidence="1" id="KW-0472">Membrane</keyword>
<dbReference type="PANTHER" id="PTHR34978:SF3">
    <property type="entry name" value="SLR0241 PROTEIN"/>
    <property type="match status" value="1"/>
</dbReference>
<keyword evidence="5" id="KW-1185">Reference proteome</keyword>
<feature type="transmembrane region" description="Helical" evidence="1">
    <location>
        <begin position="265"/>
        <end position="282"/>
    </location>
</feature>
<dbReference type="SUPFAM" id="SSF74653">
    <property type="entry name" value="TolA/TonB C-terminal domain"/>
    <property type="match status" value="1"/>
</dbReference>
<feature type="transmembrane region" description="Helical" evidence="1">
    <location>
        <begin position="94"/>
        <end position="115"/>
    </location>
</feature>
<dbReference type="Gene3D" id="3.30.1150.10">
    <property type="match status" value="1"/>
</dbReference>
<evidence type="ECO:0000256" key="1">
    <source>
        <dbReference type="SAM" id="Phobius"/>
    </source>
</evidence>
<dbReference type="PANTHER" id="PTHR34978">
    <property type="entry name" value="POSSIBLE SENSOR-TRANSDUCER PROTEIN BLAR"/>
    <property type="match status" value="1"/>
</dbReference>
<name>A0A840EVF0_9FLAO</name>
<evidence type="ECO:0000313" key="5">
    <source>
        <dbReference type="Proteomes" id="UP000553034"/>
    </source>
</evidence>
<dbReference type="EMBL" id="JACIFO010000007">
    <property type="protein sequence ID" value="MBB4119476.1"/>
    <property type="molecule type" value="Genomic_DNA"/>
</dbReference>
<accession>A0A840EVF0</accession>
<evidence type="ECO:0000259" key="2">
    <source>
        <dbReference type="Pfam" id="PF03544"/>
    </source>
</evidence>
<protein>
    <submittedName>
        <fullName evidence="4">Beta-lactamase regulating signal transducer with metallopeptidase domain</fullName>
    </submittedName>
</protein>
<reference evidence="4 5" key="1">
    <citation type="submission" date="2020-08" db="EMBL/GenBank/DDBJ databases">
        <title>Genomic Encyclopedia of Type Strains, Phase IV (KMG-IV): sequencing the most valuable type-strain genomes for metagenomic binning, comparative biology and taxonomic classification.</title>
        <authorList>
            <person name="Goeker M."/>
        </authorList>
    </citation>
    <scope>NUCLEOTIDE SEQUENCE [LARGE SCALE GENOMIC DNA]</scope>
    <source>
        <strain evidence="4 5">DSM 29568</strain>
    </source>
</reference>
<dbReference type="InterPro" id="IPR052173">
    <property type="entry name" value="Beta-lactam_resp_regulator"/>
</dbReference>
<dbReference type="InterPro" id="IPR037682">
    <property type="entry name" value="TonB_C"/>
</dbReference>
<keyword evidence="1" id="KW-0812">Transmembrane</keyword>
<dbReference type="GO" id="GO:0055085">
    <property type="term" value="P:transmembrane transport"/>
    <property type="evidence" value="ECO:0007669"/>
    <property type="project" value="InterPro"/>
</dbReference>
<gene>
    <name evidence="4" type="ORF">GGR32_001778</name>
</gene>
<keyword evidence="1" id="KW-1133">Transmembrane helix</keyword>
<evidence type="ECO:0000313" key="4">
    <source>
        <dbReference type="EMBL" id="MBB4119476.1"/>
    </source>
</evidence>
<dbReference type="Proteomes" id="UP000553034">
    <property type="component" value="Unassembled WGS sequence"/>
</dbReference>